<proteinExistence type="predicted"/>
<dbReference type="Proteomes" id="UP000827284">
    <property type="component" value="Unassembled WGS sequence"/>
</dbReference>
<gene>
    <name evidence="1" type="ORF">EMPS_03345</name>
</gene>
<dbReference type="AlphaFoldDB" id="A0A9P3H6F6"/>
<reference evidence="1" key="1">
    <citation type="submission" date="2021-11" db="EMBL/GenBank/DDBJ databases">
        <authorList>
            <person name="Herlambang A."/>
            <person name="Guo Y."/>
            <person name="Takashima Y."/>
            <person name="Nishizawa T."/>
        </authorList>
    </citation>
    <scope>NUCLEOTIDE SEQUENCE</scope>
    <source>
        <strain evidence="1">E1425</strain>
    </source>
</reference>
<reference evidence="1" key="2">
    <citation type="journal article" date="2022" name="Microbiol. Resour. Announc.">
        <title>Whole-Genome Sequence of Entomortierella parvispora E1425, a Mucoromycotan Fungus Associated with Burkholderiaceae-Related Endosymbiotic Bacteria.</title>
        <authorList>
            <person name="Herlambang A."/>
            <person name="Guo Y."/>
            <person name="Takashima Y."/>
            <person name="Narisawa K."/>
            <person name="Ohta H."/>
            <person name="Nishizawa T."/>
        </authorList>
    </citation>
    <scope>NUCLEOTIDE SEQUENCE</scope>
    <source>
        <strain evidence="1">E1425</strain>
    </source>
</reference>
<keyword evidence="2" id="KW-1185">Reference proteome</keyword>
<accession>A0A9P3H6F6</accession>
<evidence type="ECO:0000313" key="1">
    <source>
        <dbReference type="EMBL" id="GJJ70995.1"/>
    </source>
</evidence>
<organism evidence="1 2">
    <name type="scientific">Entomortierella parvispora</name>
    <dbReference type="NCBI Taxonomy" id="205924"/>
    <lineage>
        <taxon>Eukaryota</taxon>
        <taxon>Fungi</taxon>
        <taxon>Fungi incertae sedis</taxon>
        <taxon>Mucoromycota</taxon>
        <taxon>Mortierellomycotina</taxon>
        <taxon>Mortierellomycetes</taxon>
        <taxon>Mortierellales</taxon>
        <taxon>Mortierellaceae</taxon>
        <taxon>Entomortierella</taxon>
    </lineage>
</organism>
<dbReference type="EMBL" id="BQFW01000004">
    <property type="protein sequence ID" value="GJJ70995.1"/>
    <property type="molecule type" value="Genomic_DNA"/>
</dbReference>
<name>A0A9P3H6F6_9FUNG</name>
<evidence type="ECO:0000313" key="2">
    <source>
        <dbReference type="Proteomes" id="UP000827284"/>
    </source>
</evidence>
<comment type="caution">
    <text evidence="1">The sequence shown here is derived from an EMBL/GenBank/DDBJ whole genome shotgun (WGS) entry which is preliminary data.</text>
</comment>
<sequence>MGHFDSSRYRVSARSDVLTFDHSINQKSNRQETTRPIPGINAFLFIYARSLGYIVVGVKYYTSYNSNNMPCHEIVRQGRYQNT</sequence>
<protein>
    <submittedName>
        <fullName evidence="1">Uncharacterized protein</fullName>
    </submittedName>
</protein>